<organism evidence="1 2">
    <name type="scientific">Nocardia farcinica</name>
    <dbReference type="NCBI Taxonomy" id="37329"/>
    <lineage>
        <taxon>Bacteria</taxon>
        <taxon>Bacillati</taxon>
        <taxon>Actinomycetota</taxon>
        <taxon>Actinomycetes</taxon>
        <taxon>Mycobacteriales</taxon>
        <taxon>Nocardiaceae</taxon>
        <taxon>Nocardia</taxon>
    </lineage>
</organism>
<accession>A0A0H5P9I8</accession>
<dbReference type="EMBL" id="LN868939">
    <property type="protein sequence ID" value="CRY84382.1"/>
    <property type="molecule type" value="Genomic_DNA"/>
</dbReference>
<name>A0A0H5P9I8_NOCFR</name>
<keyword evidence="1" id="KW-0614">Plasmid</keyword>
<gene>
    <name evidence="1" type="ORF">ERS450000_06010</name>
</gene>
<proteinExistence type="predicted"/>
<evidence type="ECO:0000313" key="2">
    <source>
        <dbReference type="Proteomes" id="UP000057820"/>
    </source>
</evidence>
<sequence>MAGVPRDAIAEAAEVHRNVLYQIVKKKNQSK</sequence>
<protein>
    <submittedName>
        <fullName evidence="1">Uncharacterized protein</fullName>
    </submittedName>
</protein>
<dbReference type="Proteomes" id="UP000057820">
    <property type="component" value="Plasmid 2"/>
</dbReference>
<dbReference type="AlphaFoldDB" id="A0A0H5P9I8"/>
<evidence type="ECO:0000313" key="1">
    <source>
        <dbReference type="EMBL" id="CRY84382.1"/>
    </source>
</evidence>
<geneLocation type="plasmid" evidence="1">
    <name>2</name>
</geneLocation>
<dbReference type="KEGG" id="nfr:ERS450000_06010"/>
<reference evidence="2" key="1">
    <citation type="submission" date="2015-03" db="EMBL/GenBank/DDBJ databases">
        <authorList>
            <consortium name="Pathogen Informatics"/>
        </authorList>
    </citation>
    <scope>NUCLEOTIDE SEQUENCE [LARGE SCALE GENOMIC DNA]</scope>
    <source>
        <strain evidence="2">NCTC11134</strain>
        <plasmid evidence="2">2</plasmid>
    </source>
</reference>